<dbReference type="AlphaFoldDB" id="A0A914DTJ5"/>
<evidence type="ECO:0000313" key="2">
    <source>
        <dbReference type="WBParaSite" id="ACRNAN_scaffold3867.g12328.t1"/>
    </source>
</evidence>
<dbReference type="Proteomes" id="UP000887540">
    <property type="component" value="Unplaced"/>
</dbReference>
<protein>
    <submittedName>
        <fullName evidence="2">Uncharacterized protein</fullName>
    </submittedName>
</protein>
<sequence length="227" mass="26803">MSAKNRPGKVVELLRSLWLYSGEPLRVVEVDSFLCIYPFCENVFNDYINSSIIYLEFDPFTELSRFLTNFNNFKLWPLTKKVFIRCCNNQNIGNNVDILLNFFDLLKDGTRLNLSLDNINNPSILIPLFEHIITSFEQAADRQKLLHKFGLVRVICPTDIFERFLTRMNQKMKLAEEIIEEINSEYFGMIRKDGWKLYITIQVKRYPSSYNIVYIHIHTNIIQEIEA</sequence>
<organism evidence="1 2">
    <name type="scientific">Acrobeloides nanus</name>
    <dbReference type="NCBI Taxonomy" id="290746"/>
    <lineage>
        <taxon>Eukaryota</taxon>
        <taxon>Metazoa</taxon>
        <taxon>Ecdysozoa</taxon>
        <taxon>Nematoda</taxon>
        <taxon>Chromadorea</taxon>
        <taxon>Rhabditida</taxon>
        <taxon>Tylenchina</taxon>
        <taxon>Cephalobomorpha</taxon>
        <taxon>Cephaloboidea</taxon>
        <taxon>Cephalobidae</taxon>
        <taxon>Acrobeloides</taxon>
    </lineage>
</organism>
<evidence type="ECO:0000313" key="1">
    <source>
        <dbReference type="Proteomes" id="UP000887540"/>
    </source>
</evidence>
<dbReference type="WBParaSite" id="ACRNAN_scaffold3867.g12328.t1">
    <property type="protein sequence ID" value="ACRNAN_scaffold3867.g12328.t1"/>
    <property type="gene ID" value="ACRNAN_scaffold3867.g12328"/>
</dbReference>
<name>A0A914DTJ5_9BILA</name>
<accession>A0A914DTJ5</accession>
<keyword evidence="1" id="KW-1185">Reference proteome</keyword>
<proteinExistence type="predicted"/>
<reference evidence="2" key="1">
    <citation type="submission" date="2022-11" db="UniProtKB">
        <authorList>
            <consortium name="WormBaseParasite"/>
        </authorList>
    </citation>
    <scope>IDENTIFICATION</scope>
</reference>